<organism evidence="2 3">
    <name type="scientific">Novilysobacter luteus</name>
    <dbReference type="NCBI Taxonomy" id="2822368"/>
    <lineage>
        <taxon>Bacteria</taxon>
        <taxon>Pseudomonadati</taxon>
        <taxon>Pseudomonadota</taxon>
        <taxon>Gammaproteobacteria</taxon>
        <taxon>Lysobacterales</taxon>
        <taxon>Lysobacteraceae</taxon>
        <taxon>Novilysobacter</taxon>
    </lineage>
</organism>
<dbReference type="InterPro" id="IPR007360">
    <property type="entry name" value="SirB"/>
</dbReference>
<keyword evidence="1" id="KW-0812">Transmembrane</keyword>
<evidence type="ECO:0000256" key="1">
    <source>
        <dbReference type="SAM" id="Phobius"/>
    </source>
</evidence>
<accession>A0ABN7QTJ8</accession>
<sequence>MIEFYPQIKAAHIGLALLSGGLFALRGAGVLANMRWPHWTVVRWTSYTIDTSLLTAALMLLTILPGALFSNGWLTVKIVLLVAYVVLGVFAIKRARTRMTRAVCYVAALATFGLVYSIARAHHPLGFLYGLLA</sequence>
<keyword evidence="3" id="KW-1185">Reference proteome</keyword>
<keyword evidence="1" id="KW-1133">Transmembrane helix</keyword>
<dbReference type="PIRSF" id="PIRSF005610">
    <property type="entry name" value="SirB"/>
    <property type="match status" value="1"/>
</dbReference>
<evidence type="ECO:0008006" key="4">
    <source>
        <dbReference type="Google" id="ProtNLM"/>
    </source>
</evidence>
<feature type="transmembrane region" description="Helical" evidence="1">
    <location>
        <begin position="12"/>
        <end position="32"/>
    </location>
</feature>
<dbReference type="Proteomes" id="UP000680116">
    <property type="component" value="Chromosome"/>
</dbReference>
<reference evidence="2 3" key="1">
    <citation type="submission" date="2021-04" db="EMBL/GenBank/DDBJ databases">
        <authorList>
            <person name="Rodrigo-Torres L."/>
            <person name="Arahal R. D."/>
            <person name="Lucena T."/>
        </authorList>
    </citation>
    <scope>NUCLEOTIDE SEQUENCE [LARGE SCALE GENOMIC DNA]</scope>
    <source>
        <strain evidence="2 3">CECT 30171</strain>
    </source>
</reference>
<feature type="transmembrane region" description="Helical" evidence="1">
    <location>
        <begin position="102"/>
        <end position="119"/>
    </location>
</feature>
<keyword evidence="1" id="KW-0472">Membrane</keyword>
<evidence type="ECO:0000313" key="2">
    <source>
        <dbReference type="EMBL" id="CAG4969386.1"/>
    </source>
</evidence>
<evidence type="ECO:0000313" key="3">
    <source>
        <dbReference type="Proteomes" id="UP000680116"/>
    </source>
</evidence>
<dbReference type="RefSeq" id="WP_215219484.1">
    <property type="nucleotide sequence ID" value="NZ_OU015430.1"/>
</dbReference>
<dbReference type="PANTHER" id="PTHR39594:SF1">
    <property type="entry name" value="PROTEIN YCHQ"/>
    <property type="match status" value="1"/>
</dbReference>
<gene>
    <name evidence="2" type="ORF">LYB30171_00482</name>
</gene>
<dbReference type="Pfam" id="PF04247">
    <property type="entry name" value="SirB"/>
    <property type="match status" value="1"/>
</dbReference>
<proteinExistence type="predicted"/>
<dbReference type="EMBL" id="OU015430">
    <property type="protein sequence ID" value="CAG4969386.1"/>
    <property type="molecule type" value="Genomic_DNA"/>
</dbReference>
<feature type="transmembrane region" description="Helical" evidence="1">
    <location>
        <begin position="70"/>
        <end position="90"/>
    </location>
</feature>
<name>A0ABN7QTJ8_9GAMM</name>
<feature type="transmembrane region" description="Helical" evidence="1">
    <location>
        <begin position="44"/>
        <end position="64"/>
    </location>
</feature>
<protein>
    <recommendedName>
        <fullName evidence="4">Regulator SirB</fullName>
    </recommendedName>
</protein>
<dbReference type="PANTHER" id="PTHR39594">
    <property type="entry name" value="PROTEIN YCHQ"/>
    <property type="match status" value="1"/>
</dbReference>